<dbReference type="EMBL" id="JBBUTH010000008">
    <property type="protein sequence ID" value="MEK8051629.1"/>
    <property type="molecule type" value="Genomic_DNA"/>
</dbReference>
<dbReference type="InterPro" id="IPR001789">
    <property type="entry name" value="Sig_transdc_resp-reg_receiver"/>
</dbReference>
<evidence type="ECO:0000259" key="3">
    <source>
        <dbReference type="PROSITE" id="PS51832"/>
    </source>
</evidence>
<gene>
    <name evidence="4" type="ORF">AACH10_15370</name>
</gene>
<proteinExistence type="predicted"/>
<dbReference type="InterPro" id="IPR011006">
    <property type="entry name" value="CheY-like_superfamily"/>
</dbReference>
<dbReference type="PANTHER" id="PTHR45228">
    <property type="entry name" value="CYCLIC DI-GMP PHOSPHODIESTERASE TM_0186-RELATED"/>
    <property type="match status" value="1"/>
</dbReference>
<evidence type="ECO:0000313" key="5">
    <source>
        <dbReference type="Proteomes" id="UP001365405"/>
    </source>
</evidence>
<dbReference type="SMART" id="SM00471">
    <property type="entry name" value="HDc"/>
    <property type="match status" value="1"/>
</dbReference>
<evidence type="ECO:0000313" key="4">
    <source>
        <dbReference type="EMBL" id="MEK8051629.1"/>
    </source>
</evidence>
<evidence type="ECO:0000259" key="2">
    <source>
        <dbReference type="PROSITE" id="PS50110"/>
    </source>
</evidence>
<organism evidence="4 5">
    <name type="scientific">Pseudaquabacterium inlustre</name>
    <dbReference type="NCBI Taxonomy" id="2984192"/>
    <lineage>
        <taxon>Bacteria</taxon>
        <taxon>Pseudomonadati</taxon>
        <taxon>Pseudomonadota</taxon>
        <taxon>Betaproteobacteria</taxon>
        <taxon>Burkholderiales</taxon>
        <taxon>Sphaerotilaceae</taxon>
        <taxon>Pseudaquabacterium</taxon>
    </lineage>
</organism>
<dbReference type="Gene3D" id="3.40.50.2300">
    <property type="match status" value="1"/>
</dbReference>
<dbReference type="Pfam" id="PF13487">
    <property type="entry name" value="HD_5"/>
    <property type="match status" value="1"/>
</dbReference>
<dbReference type="SMART" id="SM00448">
    <property type="entry name" value="REC"/>
    <property type="match status" value="1"/>
</dbReference>
<dbReference type="SUPFAM" id="SSF52172">
    <property type="entry name" value="CheY-like"/>
    <property type="match status" value="1"/>
</dbReference>
<feature type="domain" description="HD-GYP" evidence="3">
    <location>
        <begin position="148"/>
        <end position="370"/>
    </location>
</feature>
<accession>A0ABU9CIF1</accession>
<name>A0ABU9CIF1_9BURK</name>
<dbReference type="Proteomes" id="UP001365405">
    <property type="component" value="Unassembled WGS sequence"/>
</dbReference>
<comment type="caution">
    <text evidence="4">The sequence shown here is derived from an EMBL/GenBank/DDBJ whole genome shotgun (WGS) entry which is preliminary data.</text>
</comment>
<feature type="domain" description="Response regulatory" evidence="2">
    <location>
        <begin position="5"/>
        <end position="121"/>
    </location>
</feature>
<reference evidence="4 5" key="1">
    <citation type="submission" date="2024-04" db="EMBL/GenBank/DDBJ databases">
        <title>Novel species of the genus Ideonella isolated from streams.</title>
        <authorList>
            <person name="Lu H."/>
        </authorList>
    </citation>
    <scope>NUCLEOTIDE SEQUENCE [LARGE SCALE GENOMIC DNA]</scope>
    <source>
        <strain evidence="4 5">DXS22W</strain>
    </source>
</reference>
<dbReference type="PROSITE" id="PS50110">
    <property type="entry name" value="RESPONSE_REGULATORY"/>
    <property type="match status" value="1"/>
</dbReference>
<dbReference type="SUPFAM" id="SSF109604">
    <property type="entry name" value="HD-domain/PDEase-like"/>
    <property type="match status" value="1"/>
</dbReference>
<dbReference type="CDD" id="cd00077">
    <property type="entry name" value="HDc"/>
    <property type="match status" value="1"/>
</dbReference>
<protein>
    <submittedName>
        <fullName evidence="4">Two-component system response regulator</fullName>
    </submittedName>
</protein>
<dbReference type="InterPro" id="IPR037522">
    <property type="entry name" value="HD_GYP_dom"/>
</dbReference>
<dbReference type="PANTHER" id="PTHR45228:SF5">
    <property type="entry name" value="CYCLIC DI-GMP PHOSPHODIESTERASE VC_1348-RELATED"/>
    <property type="match status" value="1"/>
</dbReference>
<dbReference type="Pfam" id="PF00072">
    <property type="entry name" value="Response_reg"/>
    <property type="match status" value="1"/>
</dbReference>
<evidence type="ECO:0000256" key="1">
    <source>
        <dbReference type="PROSITE-ProRule" id="PRU00169"/>
    </source>
</evidence>
<dbReference type="InterPro" id="IPR003607">
    <property type="entry name" value="HD/PDEase_dom"/>
</dbReference>
<dbReference type="PROSITE" id="PS51832">
    <property type="entry name" value="HD_GYP"/>
    <property type="match status" value="1"/>
</dbReference>
<dbReference type="Gene3D" id="1.10.3210.10">
    <property type="entry name" value="Hypothetical protein af1432"/>
    <property type="match status" value="1"/>
</dbReference>
<feature type="modified residue" description="4-aspartylphosphate" evidence="1">
    <location>
        <position position="54"/>
    </location>
</feature>
<dbReference type="RefSeq" id="WP_341411331.1">
    <property type="nucleotide sequence ID" value="NZ_JBBUTH010000008.1"/>
</dbReference>
<keyword evidence="5" id="KW-1185">Reference proteome</keyword>
<sequence>MKPSTILVVDDEPLNLAVMSKLLNPHYRVLGARTGPSALALLASGELPDLILLDVMMPEMDGHAVLTRLREDPRTRAIPVVFVTALSDEVNEEQGFALGAVDYIGKPIKPAVVLARVRTHLALKQAQDRLGEQNQWLEVELARRIRESLLAQDLTLCAMAELAETRDSDTGNHILRTQSYIEALGRQLQRMGGYGGELDDVQLDRIVKAAPMHDIGKIGIPDSILLKPSRLDFDEFEIMKTHARIGGQAIDQAVRKAMAMHGGADGEASAAVRFLEVARTIATHHHERWDGLGYPDGLAGEAIPLPARLMALADVFDALTTRRVYKAPWTLDDTLGYIQAHAGRQFDPALVQALMAIRGEFAAIMARLADD</sequence>
<dbReference type="InterPro" id="IPR052020">
    <property type="entry name" value="Cyclic_di-GMP/3'3'-cGAMP_PDE"/>
</dbReference>
<keyword evidence="1" id="KW-0597">Phosphoprotein</keyword>